<dbReference type="SUPFAM" id="SSF56601">
    <property type="entry name" value="beta-lactamase/transpeptidase-like"/>
    <property type="match status" value="1"/>
</dbReference>
<feature type="domain" description="PASTA" evidence="5">
    <location>
        <begin position="660"/>
        <end position="715"/>
    </location>
</feature>
<name>A0ABY1AAV5_9LACO</name>
<dbReference type="InterPro" id="IPR005311">
    <property type="entry name" value="PBP_dimer"/>
</dbReference>
<organism evidence="6 7">
    <name type="scientific">Ligilactobacillus ruminis</name>
    <dbReference type="NCBI Taxonomy" id="1623"/>
    <lineage>
        <taxon>Bacteria</taxon>
        <taxon>Bacillati</taxon>
        <taxon>Bacillota</taxon>
        <taxon>Bacilli</taxon>
        <taxon>Lactobacillales</taxon>
        <taxon>Lactobacillaceae</taxon>
        <taxon>Ligilactobacillus</taxon>
    </lineage>
</organism>
<dbReference type="InterPro" id="IPR001460">
    <property type="entry name" value="PCN-bd_Tpept"/>
</dbReference>
<feature type="transmembrane region" description="Helical" evidence="4">
    <location>
        <begin position="21"/>
        <end position="45"/>
    </location>
</feature>
<evidence type="ECO:0000256" key="4">
    <source>
        <dbReference type="SAM" id="Phobius"/>
    </source>
</evidence>
<dbReference type="InterPro" id="IPR036138">
    <property type="entry name" value="PBP_dimer_sf"/>
</dbReference>
<dbReference type="InterPro" id="IPR012338">
    <property type="entry name" value="Beta-lactam/transpept-like"/>
</dbReference>
<dbReference type="SMART" id="SM00740">
    <property type="entry name" value="PASTA"/>
    <property type="match status" value="2"/>
</dbReference>
<reference evidence="6 7" key="1">
    <citation type="submission" date="2016-10" db="EMBL/GenBank/DDBJ databases">
        <authorList>
            <person name="Varghese N."/>
            <person name="Submissions S."/>
        </authorList>
    </citation>
    <scope>NUCLEOTIDE SEQUENCE [LARGE SCALE GENOMIC DNA]</scope>
    <source>
        <strain evidence="6 7">WC1T17</strain>
    </source>
</reference>
<comment type="similarity">
    <text evidence="2">Belongs to the transpeptidase family.</text>
</comment>
<evidence type="ECO:0000313" key="6">
    <source>
        <dbReference type="EMBL" id="SEM56843.1"/>
    </source>
</evidence>
<dbReference type="CDD" id="cd06576">
    <property type="entry name" value="PASTA_Pbp2x-like_1"/>
    <property type="match status" value="1"/>
</dbReference>
<keyword evidence="4" id="KW-1133">Transmembrane helix</keyword>
<accession>A0ABY1AAV5</accession>
<evidence type="ECO:0000313" key="7">
    <source>
        <dbReference type="Proteomes" id="UP000182089"/>
    </source>
</evidence>
<evidence type="ECO:0000256" key="2">
    <source>
        <dbReference type="ARBA" id="ARBA00007171"/>
    </source>
</evidence>
<gene>
    <name evidence="6" type="ORF">SAMN05216431_104145</name>
</gene>
<dbReference type="Proteomes" id="UP000182089">
    <property type="component" value="Unassembled WGS sequence"/>
</dbReference>
<keyword evidence="3 4" id="KW-0472">Membrane</keyword>
<dbReference type="Gene3D" id="3.40.710.10">
    <property type="entry name" value="DD-peptidase/beta-lactamase superfamily"/>
    <property type="match status" value="1"/>
</dbReference>
<feature type="domain" description="PASTA" evidence="5">
    <location>
        <begin position="599"/>
        <end position="659"/>
    </location>
</feature>
<dbReference type="PANTHER" id="PTHR30627">
    <property type="entry name" value="PEPTIDOGLYCAN D,D-TRANSPEPTIDASE"/>
    <property type="match status" value="1"/>
</dbReference>
<dbReference type="InterPro" id="IPR005543">
    <property type="entry name" value="PASTA_dom"/>
</dbReference>
<dbReference type="PROSITE" id="PS51178">
    <property type="entry name" value="PASTA"/>
    <property type="match status" value="2"/>
</dbReference>
<dbReference type="CDD" id="cd06575">
    <property type="entry name" value="PASTA_Pbp2x-like_2"/>
    <property type="match status" value="1"/>
</dbReference>
<evidence type="ECO:0000256" key="1">
    <source>
        <dbReference type="ARBA" id="ARBA00004162"/>
    </source>
</evidence>
<dbReference type="PANTHER" id="PTHR30627:SF26">
    <property type="entry name" value="PENICILLIN-BINDING PROTEIN 2B"/>
    <property type="match status" value="1"/>
</dbReference>
<evidence type="ECO:0000256" key="3">
    <source>
        <dbReference type="ARBA" id="ARBA00023136"/>
    </source>
</evidence>
<dbReference type="Gene3D" id="3.30.70.2110">
    <property type="match status" value="1"/>
</dbReference>
<keyword evidence="4" id="KW-0812">Transmembrane</keyword>
<dbReference type="InterPro" id="IPR050515">
    <property type="entry name" value="Beta-lactam/transpept"/>
</dbReference>
<evidence type="ECO:0000259" key="5">
    <source>
        <dbReference type="PROSITE" id="PS51178"/>
    </source>
</evidence>
<comment type="caution">
    <text evidence="6">The sequence shown here is derived from an EMBL/GenBank/DDBJ whole genome shotgun (WGS) entry which is preliminary data.</text>
</comment>
<sequence>MSGQKKRPNNMQKVTQRQRNFGMWFTLLVIVIFLVFGSRFFYIAFSKNVSGHNLTEEARKLYLSTNEIKAKRGSIYDNAGQAIVEDTKRYSIYIVLSKVKNANGLQDNKKEQAAVILNKYLGISKESLLAYFNTPMAYQVEVGNKGKNISLSTKSSIELEMKKNNIHGIHFTSFADRLYPNGTFASHLIGVTSKSKDGTLYGTMGLEAVFNNILSGKNGVNKEALDARGIKLNNIKEKSVKAKNGSDIYTTLDSRTQLYLESLLTQAQNTYHPKVINAILMNAKTGAIIAASQRPTFNPQTKDGISDQWKNTLLEDTYEPGSVMKILTMAAAIDSGNYNASAYYKSGTMKVGTQQVTDWVPSGWGYLTYRQGFIRSSNVGMAKLEEKMGAKLWEKYIKKFGLLKSTNSGLSNNESSGSIEFKYPIEQANTAFGQGINVTPFQVVQAISAVANDGVMVKPYLIKKIVDSTTGKVLKTGKKTVVGKPISAQSAKQVREMMREVVTSKEGTGQSYKISGYDIGVKTGTAQIASSSGGYLTGDTNYVFSVAGMAPLNNPKYILYITMKQPQTFAGKEATQMLAGIFNPLMKRILDRSKDESQTATTVKLTNMVGENPSIMRKKLTQSGLIVTTIGNGTKIVKQSIAANKTVLLGQRIILLTNKNQTLPDLKGWSRADVLKLQQLTKLKINLKGSGYVASQNVKAGSALNKINQLEVILK</sequence>
<dbReference type="EMBL" id="FOCC01000004">
    <property type="protein sequence ID" value="SEM56843.1"/>
    <property type="molecule type" value="Genomic_DNA"/>
</dbReference>
<dbReference type="Gene3D" id="3.90.1310.10">
    <property type="entry name" value="Penicillin-binding protein 2a (Domain 2)"/>
    <property type="match status" value="1"/>
</dbReference>
<dbReference type="Pfam" id="PF03793">
    <property type="entry name" value="PASTA"/>
    <property type="match status" value="2"/>
</dbReference>
<dbReference type="SUPFAM" id="SSF56519">
    <property type="entry name" value="Penicillin binding protein dimerisation domain"/>
    <property type="match status" value="1"/>
</dbReference>
<dbReference type="Gene3D" id="2.20.70.70">
    <property type="match status" value="1"/>
</dbReference>
<dbReference type="Pfam" id="PF00905">
    <property type="entry name" value="Transpeptidase"/>
    <property type="match status" value="1"/>
</dbReference>
<proteinExistence type="inferred from homology"/>
<dbReference type="SUPFAM" id="SSF54184">
    <property type="entry name" value="Penicillin-binding protein 2x (pbp-2x), c-terminal domain"/>
    <property type="match status" value="2"/>
</dbReference>
<protein>
    <submittedName>
        <fullName evidence="6">Penicillin-binding protein 2B</fullName>
    </submittedName>
</protein>
<comment type="subcellular location">
    <subcellularLocation>
        <location evidence="1">Cell membrane</location>
        <topology evidence="1">Single-pass membrane protein</topology>
    </subcellularLocation>
</comment>
<dbReference type="Pfam" id="PF03717">
    <property type="entry name" value="PBP_dimer"/>
    <property type="match status" value="1"/>
</dbReference>